<evidence type="ECO:0000256" key="3">
    <source>
        <dbReference type="SAM" id="SignalP"/>
    </source>
</evidence>
<dbReference type="Pfam" id="PF03265">
    <property type="entry name" value="DNase_II"/>
    <property type="match status" value="1"/>
</dbReference>
<keyword evidence="3" id="KW-0732">Signal</keyword>
<accession>A0A5A8CW33</accession>
<dbReference type="EMBL" id="VLTM01000051">
    <property type="protein sequence ID" value="KAA0159655.1"/>
    <property type="molecule type" value="Genomic_DNA"/>
</dbReference>
<evidence type="ECO:0000313" key="8">
    <source>
        <dbReference type="Proteomes" id="UP000324907"/>
    </source>
</evidence>
<protein>
    <submittedName>
        <fullName evidence="5">Uncharacterized protein</fullName>
    </submittedName>
</protein>
<dbReference type="PANTHER" id="PTHR10858:SF23">
    <property type="entry name" value="DEOXYRIBONUCLEASE II"/>
    <property type="match status" value="1"/>
</dbReference>
<reference evidence="7 8" key="1">
    <citation type="submission" date="2019-07" db="EMBL/GenBank/DDBJ databases">
        <title>Genomes of Cafeteria roenbergensis.</title>
        <authorList>
            <person name="Fischer M.G."/>
            <person name="Hackl T."/>
            <person name="Roman M."/>
        </authorList>
    </citation>
    <scope>NUCLEOTIDE SEQUENCE [LARGE SCALE GENOMIC DNA]</scope>
    <source>
        <strain evidence="5 7">BVI</strain>
        <strain evidence="6 9">Cflag</strain>
        <strain evidence="4 8">RCC970-E3</strain>
    </source>
</reference>
<keyword evidence="7" id="KW-1185">Reference proteome</keyword>
<dbReference type="InterPro" id="IPR004947">
    <property type="entry name" value="DNase_II"/>
</dbReference>
<dbReference type="GO" id="GO:0004531">
    <property type="term" value="F:deoxyribonuclease II activity"/>
    <property type="evidence" value="ECO:0007669"/>
    <property type="project" value="InterPro"/>
</dbReference>
<dbReference type="CDD" id="cd09120">
    <property type="entry name" value="PLDc_DNaseII_1"/>
    <property type="match status" value="1"/>
</dbReference>
<organism evidence="5 7">
    <name type="scientific">Cafeteria roenbergensis</name>
    <name type="common">Marine flagellate</name>
    <dbReference type="NCBI Taxonomy" id="33653"/>
    <lineage>
        <taxon>Eukaryota</taxon>
        <taxon>Sar</taxon>
        <taxon>Stramenopiles</taxon>
        <taxon>Bigyra</taxon>
        <taxon>Opalozoa</taxon>
        <taxon>Bicosoecida</taxon>
        <taxon>Cafeteriaceae</taxon>
        <taxon>Cafeteria</taxon>
    </lineage>
</organism>
<keyword evidence="2" id="KW-0378">Hydrolase</keyword>
<dbReference type="Proteomes" id="UP000325113">
    <property type="component" value="Unassembled WGS sequence"/>
</dbReference>
<evidence type="ECO:0000256" key="1">
    <source>
        <dbReference type="ARBA" id="ARBA00007527"/>
    </source>
</evidence>
<sequence length="337" mass="35488">MILTVACVLALSHMAVAGIGCRDEQGQPVDWFAAIKRNNSFGYAYMGPKSSDFSQSSMLLSDPSAGSISLTLAQLYGNQSLSYLFYNDEPPSSSSPSSYAHAKGVVGMDDSLDGFWLVHSTPRWPSGPSEANGYPGMPDMELTYGQSFLCISVSGAAALETIGQALVLDKPSVYDGSVSKRVGNASPAMTDVINKKWSGLPNCDMTQLKSSGGAVFSVFAKSSQWADELYSKCVAPKLGAQRLVVESWIRGGACDPQCGANEVLDVGNVEIAGWGWRETQDHSKWAATSDGRTGCIGDINRMTSQAKRGGGTVCTEAGALGRSLAKAVVSLSDSCNA</sequence>
<dbReference type="Proteomes" id="UP000323011">
    <property type="component" value="Unassembled WGS sequence"/>
</dbReference>
<feature type="signal peptide" evidence="3">
    <location>
        <begin position="1"/>
        <end position="17"/>
    </location>
</feature>
<comment type="similarity">
    <text evidence="1">Belongs to the DNase II family.</text>
</comment>
<feature type="chain" id="PRO_5036136777" evidence="3">
    <location>
        <begin position="18"/>
        <end position="337"/>
    </location>
</feature>
<dbReference type="AlphaFoldDB" id="A0A5A8CW33"/>
<evidence type="ECO:0000256" key="2">
    <source>
        <dbReference type="ARBA" id="ARBA00022801"/>
    </source>
</evidence>
<evidence type="ECO:0000313" key="6">
    <source>
        <dbReference type="EMBL" id="KAA0159655.1"/>
    </source>
</evidence>
<gene>
    <name evidence="4" type="ORF">FNF28_06621</name>
    <name evidence="5" type="ORF">FNF29_00688</name>
    <name evidence="6" type="ORF">FNF31_04731</name>
</gene>
<proteinExistence type="inferred from homology"/>
<comment type="caution">
    <text evidence="5">The sequence shown here is derived from an EMBL/GenBank/DDBJ whole genome shotgun (WGS) entry which is preliminary data.</text>
</comment>
<evidence type="ECO:0000313" key="7">
    <source>
        <dbReference type="Proteomes" id="UP000323011"/>
    </source>
</evidence>
<dbReference type="EMBL" id="VLTN01000003">
    <property type="protein sequence ID" value="KAA0156577.1"/>
    <property type="molecule type" value="Genomic_DNA"/>
</dbReference>
<dbReference type="PANTHER" id="PTHR10858">
    <property type="entry name" value="DEOXYRIBONUCLEASE II"/>
    <property type="match status" value="1"/>
</dbReference>
<evidence type="ECO:0000313" key="5">
    <source>
        <dbReference type="EMBL" id="KAA0156577.1"/>
    </source>
</evidence>
<name>A0A5A8CW33_CAFRO</name>
<dbReference type="EMBL" id="VLTL01000174">
    <property type="protein sequence ID" value="KAA0156502.1"/>
    <property type="molecule type" value="Genomic_DNA"/>
</dbReference>
<dbReference type="Proteomes" id="UP000324907">
    <property type="component" value="Unassembled WGS sequence"/>
</dbReference>
<evidence type="ECO:0000313" key="4">
    <source>
        <dbReference type="EMBL" id="KAA0156502.1"/>
    </source>
</evidence>
<evidence type="ECO:0000313" key="9">
    <source>
        <dbReference type="Proteomes" id="UP000325113"/>
    </source>
</evidence>
<dbReference type="OMA" id="HMPQLCA"/>